<keyword evidence="3" id="KW-1185">Reference proteome</keyword>
<evidence type="ECO:0000313" key="2">
    <source>
        <dbReference type="EMBL" id="QDV06400.1"/>
    </source>
</evidence>
<dbReference type="Proteomes" id="UP000320390">
    <property type="component" value="Chromosome"/>
</dbReference>
<evidence type="ECO:0000313" key="3">
    <source>
        <dbReference type="Proteomes" id="UP000320390"/>
    </source>
</evidence>
<dbReference type="Pfam" id="PF02810">
    <property type="entry name" value="SEC-C"/>
    <property type="match status" value="1"/>
</dbReference>
<dbReference type="PANTHER" id="PTHR33747:SF1">
    <property type="entry name" value="ADENYLATE CYCLASE-ASSOCIATED CAP C-TERMINAL DOMAIN-CONTAINING PROTEIN"/>
    <property type="match status" value="1"/>
</dbReference>
<evidence type="ECO:0000259" key="1">
    <source>
        <dbReference type="Pfam" id="PF17775"/>
    </source>
</evidence>
<dbReference type="Pfam" id="PF17775">
    <property type="entry name" value="YchJ_M-like"/>
    <property type="match status" value="1"/>
</dbReference>
<dbReference type="PANTHER" id="PTHR33747">
    <property type="entry name" value="UPF0225 PROTEIN SCO1677"/>
    <property type="match status" value="1"/>
</dbReference>
<dbReference type="SUPFAM" id="SSF103642">
    <property type="entry name" value="Sec-C motif"/>
    <property type="match status" value="1"/>
</dbReference>
<organism evidence="2 3">
    <name type="scientific">Saltatorellus ferox</name>
    <dbReference type="NCBI Taxonomy" id="2528018"/>
    <lineage>
        <taxon>Bacteria</taxon>
        <taxon>Pseudomonadati</taxon>
        <taxon>Planctomycetota</taxon>
        <taxon>Planctomycetia</taxon>
        <taxon>Planctomycetia incertae sedis</taxon>
        <taxon>Saltatorellus</taxon>
    </lineage>
</organism>
<accession>A0A518EQN7</accession>
<sequence>MNWPPNEECPCHSGTKYKRCCRPLHRGSAAETPAALMRSRFSAFACGLSRHVMDTTHPDGTAFEADRAAWERSIQTFSDGIEFAGLEILSSDIDGDEGHVSFRAMLLHAGKDASFTEHSRFLKEGGRWLYHSGTIE</sequence>
<proteinExistence type="predicted"/>
<dbReference type="Gene3D" id="3.10.450.50">
    <property type="match status" value="1"/>
</dbReference>
<dbReference type="EMBL" id="CP036434">
    <property type="protein sequence ID" value="QDV06400.1"/>
    <property type="molecule type" value="Genomic_DNA"/>
</dbReference>
<dbReference type="AlphaFoldDB" id="A0A518EQN7"/>
<dbReference type="SUPFAM" id="SSF54427">
    <property type="entry name" value="NTF2-like"/>
    <property type="match status" value="1"/>
</dbReference>
<dbReference type="OrthoDB" id="21421at2"/>
<dbReference type="InterPro" id="IPR048469">
    <property type="entry name" value="YchJ-like_M"/>
</dbReference>
<dbReference type="InterPro" id="IPR004027">
    <property type="entry name" value="SEC_C_motif"/>
</dbReference>
<protein>
    <recommendedName>
        <fullName evidence="1">YchJ-like middle NTF2-like domain-containing protein</fullName>
    </recommendedName>
</protein>
<feature type="domain" description="YchJ-like middle NTF2-like" evidence="1">
    <location>
        <begin position="32"/>
        <end position="133"/>
    </location>
</feature>
<gene>
    <name evidence="2" type="ORF">Poly30_19090</name>
</gene>
<name>A0A518EQN7_9BACT</name>
<dbReference type="InterPro" id="IPR032710">
    <property type="entry name" value="NTF2-like_dom_sf"/>
</dbReference>
<reference evidence="2 3" key="1">
    <citation type="submission" date="2019-02" db="EMBL/GenBank/DDBJ databases">
        <title>Deep-cultivation of Planctomycetes and their phenomic and genomic characterization uncovers novel biology.</title>
        <authorList>
            <person name="Wiegand S."/>
            <person name="Jogler M."/>
            <person name="Boedeker C."/>
            <person name="Pinto D."/>
            <person name="Vollmers J."/>
            <person name="Rivas-Marin E."/>
            <person name="Kohn T."/>
            <person name="Peeters S.H."/>
            <person name="Heuer A."/>
            <person name="Rast P."/>
            <person name="Oberbeckmann S."/>
            <person name="Bunk B."/>
            <person name="Jeske O."/>
            <person name="Meyerdierks A."/>
            <person name="Storesund J.E."/>
            <person name="Kallscheuer N."/>
            <person name="Luecker S."/>
            <person name="Lage O.M."/>
            <person name="Pohl T."/>
            <person name="Merkel B.J."/>
            <person name="Hornburger P."/>
            <person name="Mueller R.-W."/>
            <person name="Bruemmer F."/>
            <person name="Labrenz M."/>
            <person name="Spormann A.M."/>
            <person name="Op den Camp H."/>
            <person name="Overmann J."/>
            <person name="Amann R."/>
            <person name="Jetten M.S.M."/>
            <person name="Mascher T."/>
            <person name="Medema M.H."/>
            <person name="Devos D.P."/>
            <person name="Kaster A.-K."/>
            <person name="Ovreas L."/>
            <person name="Rohde M."/>
            <person name="Galperin M.Y."/>
            <person name="Jogler C."/>
        </authorList>
    </citation>
    <scope>NUCLEOTIDE SEQUENCE [LARGE SCALE GENOMIC DNA]</scope>
    <source>
        <strain evidence="2 3">Poly30</strain>
    </source>
</reference>